<protein>
    <submittedName>
        <fullName evidence="2">ABC-2 transporter permease</fullName>
    </submittedName>
</protein>
<dbReference type="RefSeq" id="WP_125127122.1">
    <property type="nucleotide sequence ID" value="NZ_RHJS01000002.1"/>
</dbReference>
<feature type="transmembrane region" description="Helical" evidence="1">
    <location>
        <begin position="189"/>
        <end position="212"/>
    </location>
</feature>
<dbReference type="EMBL" id="RHJS01000002">
    <property type="protein sequence ID" value="RRK31457.1"/>
    <property type="molecule type" value="Genomic_DNA"/>
</dbReference>
<reference evidence="2" key="1">
    <citation type="submission" date="2018-10" db="EMBL/GenBank/DDBJ databases">
        <title>Schaedlerella arabinophila gen. nov. sp. nov., isolated from the mouse intestinal tract and comparative analysis with the genome of the closely related altered Schaedler flora strain ASF502.</title>
        <authorList>
            <person name="Miyake S."/>
            <person name="Soh M."/>
            <person name="Seedorf H."/>
        </authorList>
    </citation>
    <scope>NUCLEOTIDE SEQUENCE [LARGE SCALE GENOMIC DNA]</scope>
    <source>
        <strain evidence="2">DSM 106076</strain>
    </source>
</reference>
<comment type="caution">
    <text evidence="2">The sequence shown here is derived from an EMBL/GenBank/DDBJ whole genome shotgun (WGS) entry which is preliminary data.</text>
</comment>
<gene>
    <name evidence="2" type="ORF">EBB54_08825</name>
</gene>
<feature type="transmembrane region" description="Helical" evidence="1">
    <location>
        <begin position="17"/>
        <end position="34"/>
    </location>
</feature>
<feature type="transmembrane region" description="Helical" evidence="1">
    <location>
        <begin position="149"/>
        <end position="169"/>
    </location>
</feature>
<evidence type="ECO:0000256" key="1">
    <source>
        <dbReference type="SAM" id="Phobius"/>
    </source>
</evidence>
<name>A0A3R8R3N2_9FIRM</name>
<dbReference type="PANTHER" id="PTHR41309">
    <property type="entry name" value="MEMBRANE PROTEIN-RELATED"/>
    <property type="match status" value="1"/>
</dbReference>
<organism evidence="2 3">
    <name type="scientific">Schaedlerella arabinosiphila</name>
    <dbReference type="NCBI Taxonomy" id="2044587"/>
    <lineage>
        <taxon>Bacteria</taxon>
        <taxon>Bacillati</taxon>
        <taxon>Bacillota</taxon>
        <taxon>Clostridia</taxon>
        <taxon>Lachnospirales</taxon>
        <taxon>Lachnospiraceae</taxon>
        <taxon>Schaedlerella</taxon>
    </lineage>
</organism>
<sequence>MKGLLIKDFQLLKKQKMLVVLSMVISFAFLLFGTSGIPFIIGYITIMFSLASTSTISYDQHSNGMSFLLTLPVSRRGYAMEKYVLMLVTMAGSLAVSSVLLLAAVCTNRIPFDPGLMLRALLSCALWSALVHALMIPIQLIFEAEKSRIAFAVIIGIAYAVFFGGIALARHFHIDVPGLFRSLVSRMDTAVLTLLLCLTSAGILGISILVSLHVMKKKEY</sequence>
<dbReference type="Proteomes" id="UP000274920">
    <property type="component" value="Unassembled WGS sequence"/>
</dbReference>
<evidence type="ECO:0000313" key="3">
    <source>
        <dbReference type="Proteomes" id="UP000274920"/>
    </source>
</evidence>
<dbReference type="InterPro" id="IPR025699">
    <property type="entry name" value="ABC2_memb-like"/>
</dbReference>
<feature type="transmembrane region" description="Helical" evidence="1">
    <location>
        <begin position="117"/>
        <end position="142"/>
    </location>
</feature>
<keyword evidence="1" id="KW-0812">Transmembrane</keyword>
<keyword evidence="3" id="KW-1185">Reference proteome</keyword>
<feature type="transmembrane region" description="Helical" evidence="1">
    <location>
        <begin position="83"/>
        <end position="105"/>
    </location>
</feature>
<evidence type="ECO:0000313" key="2">
    <source>
        <dbReference type="EMBL" id="RRK31457.1"/>
    </source>
</evidence>
<dbReference type="PANTHER" id="PTHR41309:SF2">
    <property type="entry name" value="MEMBRANE PROTEIN"/>
    <property type="match status" value="1"/>
</dbReference>
<keyword evidence="1" id="KW-1133">Transmembrane helix</keyword>
<accession>A0A3R8R3N2</accession>
<proteinExistence type="predicted"/>
<dbReference type="AlphaFoldDB" id="A0A3R8R3N2"/>
<keyword evidence="1" id="KW-0472">Membrane</keyword>
<dbReference type="Pfam" id="PF13346">
    <property type="entry name" value="ABC2_membrane_5"/>
    <property type="match status" value="1"/>
</dbReference>